<feature type="transmembrane region" description="Helical" evidence="1">
    <location>
        <begin position="36"/>
        <end position="63"/>
    </location>
</feature>
<accession>A0A6B3NHU8</accession>
<name>A0A6B3NHU8_9CYAN</name>
<protein>
    <submittedName>
        <fullName evidence="2">YcjF family protein</fullName>
    </submittedName>
</protein>
<reference evidence="2" key="1">
    <citation type="submission" date="2019-11" db="EMBL/GenBank/DDBJ databases">
        <title>Genomic insights into an expanded diversity of filamentous marine cyanobacteria reveals the extraordinary biosynthetic potential of Moorea and Okeania.</title>
        <authorList>
            <person name="Ferreira Leao T."/>
            <person name="Wang M."/>
            <person name="Moss N."/>
            <person name="Da Silva R."/>
            <person name="Sanders J."/>
            <person name="Nurk S."/>
            <person name="Gurevich A."/>
            <person name="Humphrey G."/>
            <person name="Reher R."/>
            <person name="Zhu Q."/>
            <person name="Belda-Ferre P."/>
            <person name="Glukhov E."/>
            <person name="Rex R."/>
            <person name="Dorrestein P.C."/>
            <person name="Knight R."/>
            <person name="Pevzner P."/>
            <person name="Gerwick W.H."/>
            <person name="Gerwick L."/>
        </authorList>
    </citation>
    <scope>NUCLEOTIDE SEQUENCE</scope>
    <source>
        <strain evidence="2">SIO1C4</strain>
    </source>
</reference>
<dbReference type="AlphaFoldDB" id="A0A6B3NHU8"/>
<feature type="non-terminal residue" evidence="2">
    <location>
        <position position="1"/>
    </location>
</feature>
<keyword evidence="1" id="KW-1133">Transmembrane helix</keyword>
<proteinExistence type="predicted"/>
<dbReference type="EMBL" id="JAAHFQ010000772">
    <property type="protein sequence ID" value="NER31280.1"/>
    <property type="molecule type" value="Genomic_DNA"/>
</dbReference>
<sequence>LAQLLPEAEARAIYQLLDQEALKQIGDLYRDAGRHYMLAFAVMAATLAAVPLPFATMPVLTALQVSMVGLLGKFYGQTLNPSQAGGVVSAIAGGFFAQAVGRELIKFVPGFGSVIAASWAAAYTWALGEGACVYFGDLMGGKKPDPKQIQSVMQEAFKAAQERFKEIKR</sequence>
<evidence type="ECO:0000313" key="2">
    <source>
        <dbReference type="EMBL" id="NER31280.1"/>
    </source>
</evidence>
<evidence type="ECO:0000256" key="1">
    <source>
        <dbReference type="SAM" id="Phobius"/>
    </source>
</evidence>
<gene>
    <name evidence="2" type="ORF">F6J89_27590</name>
</gene>
<comment type="caution">
    <text evidence="2">The sequence shown here is derived from an EMBL/GenBank/DDBJ whole genome shotgun (WGS) entry which is preliminary data.</text>
</comment>
<keyword evidence="1" id="KW-0472">Membrane</keyword>
<organism evidence="2">
    <name type="scientific">Symploca sp. SIO1C4</name>
    <dbReference type="NCBI Taxonomy" id="2607765"/>
    <lineage>
        <taxon>Bacteria</taxon>
        <taxon>Bacillati</taxon>
        <taxon>Cyanobacteriota</taxon>
        <taxon>Cyanophyceae</taxon>
        <taxon>Coleofasciculales</taxon>
        <taxon>Coleofasciculaceae</taxon>
        <taxon>Symploca</taxon>
    </lineage>
</organism>
<keyword evidence="1" id="KW-0812">Transmembrane</keyword>